<feature type="domain" description="HTH myb-type" evidence="7">
    <location>
        <begin position="153"/>
        <end position="208"/>
    </location>
</feature>
<dbReference type="InterPro" id="IPR001005">
    <property type="entry name" value="SANT/Myb"/>
</dbReference>
<keyword evidence="5" id="KW-0539">Nucleus</keyword>
<comment type="subcellular location">
    <subcellularLocation>
        <location evidence="1">Nucleus</location>
    </subcellularLocation>
</comment>
<organism evidence="8">
    <name type="scientific">Melilotus albus</name>
    <name type="common">White sweet clover</name>
    <name type="synonym">Melilotus officinalis subsp. albus</name>
    <dbReference type="NCBI Taxonomy" id="47082"/>
    <lineage>
        <taxon>Eukaryota</taxon>
        <taxon>Viridiplantae</taxon>
        <taxon>Streptophyta</taxon>
        <taxon>Embryophyta</taxon>
        <taxon>Tracheophyta</taxon>
        <taxon>Spermatophyta</taxon>
        <taxon>Magnoliopsida</taxon>
        <taxon>eudicotyledons</taxon>
        <taxon>Gunneridae</taxon>
        <taxon>Pentapetalae</taxon>
        <taxon>rosids</taxon>
        <taxon>fabids</taxon>
        <taxon>Fabales</taxon>
        <taxon>Fabaceae</taxon>
        <taxon>Papilionoideae</taxon>
        <taxon>50 kb inversion clade</taxon>
        <taxon>NPAAA clade</taxon>
        <taxon>Hologalegina</taxon>
        <taxon>IRL clade</taxon>
        <taxon>Trifolieae</taxon>
        <taxon>Melilotus</taxon>
    </lineage>
</organism>
<keyword evidence="2" id="KW-0677">Repeat</keyword>
<feature type="domain" description="Myb-like" evidence="6">
    <location>
        <begin position="153"/>
        <end position="204"/>
    </location>
</feature>
<evidence type="ECO:0000256" key="2">
    <source>
        <dbReference type="ARBA" id="ARBA00022737"/>
    </source>
</evidence>
<gene>
    <name evidence="8" type="primary">EVM0029792.1</name>
</gene>
<evidence type="ECO:0000256" key="4">
    <source>
        <dbReference type="ARBA" id="ARBA00023125"/>
    </source>
</evidence>
<sequence>MESDLSFAEKFPYLSRDLSENPCIKSEIPTMIPSQLGSTISLPPSHYTTFLYQNHCNQFKEHPLNEANHHSSFPRVAPSSISPFPMISTPLYKVAHTNGSQREFLNSQNPMIFAPNYNKMEVMHGRLNSGKGIWDLSTKNLFHYGETSQPRVSPDIIKGQWTANEDRVLVQLVNHFGLRKWSHIAKYMKGRIGKQCRERWNNHLRPDIKKDSWTEEEDKILIKAHKTVGNKWAEISKRLLGRTENSIKNHWNATKRRQNAKRKNQGNSSKGILLLKYIMEVTNAKKAEKKLVKNSTSMTNIGNQSNFESSESDFSSKDLANPEEEIDGYVPMMDHHDDGMARGSGTTMSYEFGTYGMEFFHEVPMKQEIDLMNMIYKNP</sequence>
<evidence type="ECO:0000259" key="7">
    <source>
        <dbReference type="PROSITE" id="PS51294"/>
    </source>
</evidence>
<dbReference type="GO" id="GO:0005634">
    <property type="term" value="C:nucleus"/>
    <property type="evidence" value="ECO:0007669"/>
    <property type="project" value="UniProtKB-SubCell"/>
</dbReference>
<dbReference type="CDD" id="cd00167">
    <property type="entry name" value="SANT"/>
    <property type="match status" value="2"/>
</dbReference>
<keyword evidence="4" id="KW-0238">DNA-binding</keyword>
<accession>A0A896WFB0</accession>
<evidence type="ECO:0000256" key="1">
    <source>
        <dbReference type="ARBA" id="ARBA00004123"/>
    </source>
</evidence>
<dbReference type="SMART" id="SM00717">
    <property type="entry name" value="SANT"/>
    <property type="match status" value="2"/>
</dbReference>
<dbReference type="InterPro" id="IPR017930">
    <property type="entry name" value="Myb_dom"/>
</dbReference>
<protein>
    <submittedName>
        <fullName evidence="8">MYB family transcription factor</fullName>
    </submittedName>
</protein>
<evidence type="ECO:0000256" key="3">
    <source>
        <dbReference type="ARBA" id="ARBA00023015"/>
    </source>
</evidence>
<dbReference type="PROSITE" id="PS51294">
    <property type="entry name" value="HTH_MYB"/>
    <property type="match status" value="2"/>
</dbReference>
<dbReference type="InterPro" id="IPR050560">
    <property type="entry name" value="MYB_TF"/>
</dbReference>
<reference evidence="8" key="1">
    <citation type="journal article" name="Plants (Basel)">
        <title>NAC and MYB Families and Lignin Biosynthesis-Related Members Identification and Expression Analysis in Melilotus albus.</title>
        <authorList>
            <person name="Chen L."/>
            <person name="Wu F."/>
            <person name="Zhang J."/>
        </authorList>
    </citation>
    <scope>NUCLEOTIDE SEQUENCE</scope>
</reference>
<dbReference type="Pfam" id="PF13921">
    <property type="entry name" value="Myb_DNA-bind_6"/>
    <property type="match status" value="1"/>
</dbReference>
<dbReference type="SUPFAM" id="SSF46689">
    <property type="entry name" value="Homeodomain-like"/>
    <property type="match status" value="1"/>
</dbReference>
<keyword evidence="3" id="KW-0804">Transcription</keyword>
<keyword evidence="3" id="KW-0805">Transcription regulation</keyword>
<feature type="domain" description="Myb-like" evidence="6">
    <location>
        <begin position="205"/>
        <end position="255"/>
    </location>
</feature>
<name>A0A896WFB0_MELAB</name>
<dbReference type="PANTHER" id="PTHR45614">
    <property type="entry name" value="MYB PROTEIN-RELATED"/>
    <property type="match status" value="1"/>
</dbReference>
<dbReference type="EMBL" id="MW302604">
    <property type="protein sequence ID" value="QSD99758.1"/>
    <property type="molecule type" value="Genomic_DNA"/>
</dbReference>
<dbReference type="GO" id="GO:0000978">
    <property type="term" value="F:RNA polymerase II cis-regulatory region sequence-specific DNA binding"/>
    <property type="evidence" value="ECO:0007669"/>
    <property type="project" value="TreeGrafter"/>
</dbReference>
<dbReference type="InterPro" id="IPR009057">
    <property type="entry name" value="Homeodomain-like_sf"/>
</dbReference>
<evidence type="ECO:0000259" key="6">
    <source>
        <dbReference type="PROSITE" id="PS50090"/>
    </source>
</evidence>
<dbReference type="PROSITE" id="PS50090">
    <property type="entry name" value="MYB_LIKE"/>
    <property type="match status" value="2"/>
</dbReference>
<evidence type="ECO:0000256" key="5">
    <source>
        <dbReference type="ARBA" id="ARBA00023242"/>
    </source>
</evidence>
<dbReference type="AlphaFoldDB" id="A0A896WFB0"/>
<proteinExistence type="predicted"/>
<feature type="domain" description="HTH myb-type" evidence="7">
    <location>
        <begin position="209"/>
        <end position="259"/>
    </location>
</feature>
<dbReference type="GO" id="GO:0000981">
    <property type="term" value="F:DNA-binding transcription factor activity, RNA polymerase II-specific"/>
    <property type="evidence" value="ECO:0007669"/>
    <property type="project" value="TreeGrafter"/>
</dbReference>
<dbReference type="FunFam" id="1.10.10.60:FF:000010">
    <property type="entry name" value="Transcriptional activator Myb isoform A"/>
    <property type="match status" value="1"/>
</dbReference>
<dbReference type="PANTHER" id="PTHR45614:SF285">
    <property type="entry name" value="TRANSCRIPTION FACTOR MYB98"/>
    <property type="match status" value="1"/>
</dbReference>
<dbReference type="Gene3D" id="1.10.10.60">
    <property type="entry name" value="Homeodomain-like"/>
    <property type="match status" value="2"/>
</dbReference>
<evidence type="ECO:0000313" key="8">
    <source>
        <dbReference type="EMBL" id="QSD99758.1"/>
    </source>
</evidence>